<dbReference type="AlphaFoldDB" id="E2BDU3"/>
<evidence type="ECO:0008006" key="3">
    <source>
        <dbReference type="Google" id="ProtNLM"/>
    </source>
</evidence>
<dbReference type="STRING" id="610380.E2BDU3"/>
<accession>E2BDU3</accession>
<dbReference type="Proteomes" id="UP000008237">
    <property type="component" value="Unassembled WGS sequence"/>
</dbReference>
<dbReference type="InParanoid" id="E2BDU3"/>
<dbReference type="EMBL" id="GL447689">
    <property type="protein sequence ID" value="EFN86149.1"/>
    <property type="molecule type" value="Genomic_DNA"/>
</dbReference>
<feature type="non-terminal residue" evidence="1">
    <location>
        <position position="1"/>
    </location>
</feature>
<gene>
    <name evidence="1" type="ORF">EAI_13621</name>
</gene>
<reference evidence="1 2" key="1">
    <citation type="journal article" date="2010" name="Science">
        <title>Genomic comparison of the ants Camponotus floridanus and Harpegnathos saltator.</title>
        <authorList>
            <person name="Bonasio R."/>
            <person name="Zhang G."/>
            <person name="Ye C."/>
            <person name="Mutti N.S."/>
            <person name="Fang X."/>
            <person name="Qin N."/>
            <person name="Donahue G."/>
            <person name="Yang P."/>
            <person name="Li Q."/>
            <person name="Li C."/>
            <person name="Zhang P."/>
            <person name="Huang Z."/>
            <person name="Berger S.L."/>
            <person name="Reinberg D."/>
            <person name="Wang J."/>
            <person name="Liebig J."/>
        </authorList>
    </citation>
    <scope>NUCLEOTIDE SEQUENCE [LARGE SCALE GENOMIC DNA]</scope>
    <source>
        <strain evidence="1 2">R22 G/1</strain>
    </source>
</reference>
<organism evidence="2">
    <name type="scientific">Harpegnathos saltator</name>
    <name type="common">Jerdon's jumping ant</name>
    <dbReference type="NCBI Taxonomy" id="610380"/>
    <lineage>
        <taxon>Eukaryota</taxon>
        <taxon>Metazoa</taxon>
        <taxon>Ecdysozoa</taxon>
        <taxon>Arthropoda</taxon>
        <taxon>Hexapoda</taxon>
        <taxon>Insecta</taxon>
        <taxon>Pterygota</taxon>
        <taxon>Neoptera</taxon>
        <taxon>Endopterygota</taxon>
        <taxon>Hymenoptera</taxon>
        <taxon>Apocrita</taxon>
        <taxon>Aculeata</taxon>
        <taxon>Formicoidea</taxon>
        <taxon>Formicidae</taxon>
        <taxon>Ponerinae</taxon>
        <taxon>Ponerini</taxon>
        <taxon>Harpegnathos</taxon>
    </lineage>
</organism>
<sequence>LPRFGKPLNNLTVSLGREAVFTCIVEDLGPYK</sequence>
<keyword evidence="2" id="KW-1185">Reference proteome</keyword>
<feature type="non-terminal residue" evidence="1">
    <location>
        <position position="32"/>
    </location>
</feature>
<protein>
    <recommendedName>
        <fullName evidence="3">Ig-like domain-containing protein</fullName>
    </recommendedName>
</protein>
<name>E2BDU3_HARSA</name>
<evidence type="ECO:0000313" key="2">
    <source>
        <dbReference type="Proteomes" id="UP000008237"/>
    </source>
</evidence>
<evidence type="ECO:0000313" key="1">
    <source>
        <dbReference type="EMBL" id="EFN86149.1"/>
    </source>
</evidence>
<proteinExistence type="predicted"/>